<dbReference type="Proteomes" id="UP000178432">
    <property type="component" value="Unassembled WGS sequence"/>
</dbReference>
<dbReference type="AlphaFoldDB" id="A0A1G1Y2X9"/>
<accession>A0A1G1Y2X9</accession>
<organism evidence="2 3">
    <name type="scientific">Candidatus Buchananbacteria bacterium RIFCSPHIGHO2_01_FULL_46_12</name>
    <dbReference type="NCBI Taxonomy" id="1797536"/>
    <lineage>
        <taxon>Bacteria</taxon>
        <taxon>Candidatus Buchananiibacteriota</taxon>
    </lineage>
</organism>
<evidence type="ECO:0000313" key="3">
    <source>
        <dbReference type="Proteomes" id="UP000178432"/>
    </source>
</evidence>
<comment type="caution">
    <text evidence="2">The sequence shown here is derived from an EMBL/GenBank/DDBJ whole genome shotgun (WGS) entry which is preliminary data.</text>
</comment>
<keyword evidence="1" id="KW-0472">Membrane</keyword>
<name>A0A1G1Y2X9_9BACT</name>
<keyword evidence="1" id="KW-0812">Transmembrane</keyword>
<evidence type="ECO:0008006" key="4">
    <source>
        <dbReference type="Google" id="ProtNLM"/>
    </source>
</evidence>
<protein>
    <recommendedName>
        <fullName evidence="4">Polysaccharide biosynthesis protein C-terminal domain-containing protein</fullName>
    </recommendedName>
</protein>
<keyword evidence="1" id="KW-1133">Transmembrane helix</keyword>
<proteinExistence type="predicted"/>
<reference evidence="2 3" key="1">
    <citation type="journal article" date="2016" name="Nat. Commun.">
        <title>Thousands of microbial genomes shed light on interconnected biogeochemical processes in an aquifer system.</title>
        <authorList>
            <person name="Anantharaman K."/>
            <person name="Brown C.T."/>
            <person name="Hug L.A."/>
            <person name="Sharon I."/>
            <person name="Castelle C.J."/>
            <person name="Probst A.J."/>
            <person name="Thomas B.C."/>
            <person name="Singh A."/>
            <person name="Wilkins M.J."/>
            <person name="Karaoz U."/>
            <person name="Brodie E.L."/>
            <person name="Williams K.H."/>
            <person name="Hubbard S.S."/>
            <person name="Banfield J.F."/>
        </authorList>
    </citation>
    <scope>NUCLEOTIDE SEQUENCE [LARGE SCALE GENOMIC DNA]</scope>
</reference>
<evidence type="ECO:0000313" key="2">
    <source>
        <dbReference type="EMBL" id="OGY46658.1"/>
    </source>
</evidence>
<dbReference type="EMBL" id="MHIF01000058">
    <property type="protein sequence ID" value="OGY46658.1"/>
    <property type="molecule type" value="Genomic_DNA"/>
</dbReference>
<gene>
    <name evidence="2" type="ORF">A2663_04310</name>
</gene>
<feature type="transmembrane region" description="Helical" evidence="1">
    <location>
        <begin position="42"/>
        <end position="63"/>
    </location>
</feature>
<feature type="transmembrane region" description="Helical" evidence="1">
    <location>
        <begin position="83"/>
        <end position="101"/>
    </location>
</feature>
<evidence type="ECO:0000256" key="1">
    <source>
        <dbReference type="SAM" id="Phobius"/>
    </source>
</evidence>
<feature type="transmembrane region" description="Helical" evidence="1">
    <location>
        <begin position="6"/>
        <end position="30"/>
    </location>
</feature>
<sequence>MFIERFGVLGLALAFSLSNILNLVLLFLALHYRLGRLDGEKIAISAGKILVATFMLGLAAQAVKYPMVQVLGLETFLGVSLQMISATLAGVAAYSLTAWLLRSEELILLVDSIRKKVLHKPEIPEEIIEQEAISEVG</sequence>